<protein>
    <submittedName>
        <fullName evidence="2">Uncharacterized protein</fullName>
    </submittedName>
</protein>
<dbReference type="AlphaFoldDB" id="A0A7C2TIP7"/>
<proteinExistence type="predicted"/>
<comment type="caution">
    <text evidence="2">The sequence shown here is derived from an EMBL/GenBank/DDBJ whole genome shotgun (WGS) entry which is preliminary data.</text>
</comment>
<dbReference type="Proteomes" id="UP000885986">
    <property type="component" value="Unassembled WGS sequence"/>
</dbReference>
<dbReference type="EMBL" id="DSDS01000032">
    <property type="protein sequence ID" value="HET97365.1"/>
    <property type="molecule type" value="Genomic_DNA"/>
</dbReference>
<keyword evidence="1" id="KW-1133">Transmembrane helix</keyword>
<accession>A0A7C2TIP7</accession>
<evidence type="ECO:0000256" key="1">
    <source>
        <dbReference type="SAM" id="Phobius"/>
    </source>
</evidence>
<name>A0A7C2TIP7_9BACT</name>
<keyword evidence="1" id="KW-0812">Transmembrane</keyword>
<sequence>MEKREKILLALAGVAMVIGGWVLLTDPGRGLEPPASVVTGASGELRREIAEQLPRLAIGEREREAARALNRPWLVDPFHFRTEKSPVELGGGDFEHLFRYTGYVEMGPRRMAIINDREFGENEALEIAGARLRHIYPDRVLIAVDTRETLVVIPFEEEEGR</sequence>
<feature type="transmembrane region" description="Helical" evidence="1">
    <location>
        <begin position="7"/>
        <end position="24"/>
    </location>
</feature>
<evidence type="ECO:0000313" key="2">
    <source>
        <dbReference type="EMBL" id="HET97365.1"/>
    </source>
</evidence>
<keyword evidence="1" id="KW-0472">Membrane</keyword>
<gene>
    <name evidence="2" type="ORF">ENN98_01415</name>
</gene>
<organism evidence="2">
    <name type="scientific">Desulfurivibrio alkaliphilus</name>
    <dbReference type="NCBI Taxonomy" id="427923"/>
    <lineage>
        <taxon>Bacteria</taxon>
        <taxon>Pseudomonadati</taxon>
        <taxon>Thermodesulfobacteriota</taxon>
        <taxon>Desulfobulbia</taxon>
        <taxon>Desulfobulbales</taxon>
        <taxon>Desulfobulbaceae</taxon>
        <taxon>Desulfurivibrio</taxon>
    </lineage>
</organism>
<reference evidence="2" key="1">
    <citation type="journal article" date="2020" name="mSystems">
        <title>Genome- and Community-Level Interaction Insights into Carbon Utilization and Element Cycling Functions of Hydrothermarchaeota in Hydrothermal Sediment.</title>
        <authorList>
            <person name="Zhou Z."/>
            <person name="Liu Y."/>
            <person name="Xu W."/>
            <person name="Pan J."/>
            <person name="Luo Z.H."/>
            <person name="Li M."/>
        </authorList>
    </citation>
    <scope>NUCLEOTIDE SEQUENCE [LARGE SCALE GENOMIC DNA]</scope>
    <source>
        <strain evidence="2">SpSt-1224</strain>
    </source>
</reference>